<evidence type="ECO:0000313" key="2">
    <source>
        <dbReference type="EMBL" id="SCV00580.1"/>
    </source>
</evidence>
<organism evidence="2">
    <name type="scientific">Cupriavidus necator</name>
    <name type="common">Alcaligenes eutrophus</name>
    <name type="synonym">Ralstonia eutropha</name>
    <dbReference type="NCBI Taxonomy" id="106590"/>
    <lineage>
        <taxon>Bacteria</taxon>
        <taxon>Pseudomonadati</taxon>
        <taxon>Pseudomonadota</taxon>
        <taxon>Betaproteobacteria</taxon>
        <taxon>Burkholderiales</taxon>
        <taxon>Burkholderiaceae</taxon>
        <taxon>Cupriavidus</taxon>
    </lineage>
</organism>
<dbReference type="EMBL" id="FMSH01000523">
    <property type="protein sequence ID" value="SCV00580.1"/>
    <property type="molecule type" value="Genomic_DNA"/>
</dbReference>
<gene>
    <name evidence="2" type="ORF">CNECB9_740005</name>
</gene>
<sequence length="88" mass="9253">MRENRVVGAHCPGAPRLWGAAGAAKISVVRGGPPRTTVESRPRPNLTGATSRYPADSGHAAYVGPAPLMFQRGLCGDNRANEVRFLVG</sequence>
<reference evidence="2" key="1">
    <citation type="submission" date="2016-09" db="EMBL/GenBank/DDBJ databases">
        <authorList>
            <person name="Capua I."/>
            <person name="De Benedictis P."/>
            <person name="Joannis T."/>
            <person name="Lombin L.H."/>
            <person name="Cattoli G."/>
        </authorList>
    </citation>
    <scope>NUCLEOTIDE SEQUENCE</scope>
    <source>
        <strain evidence="2">B9</strain>
    </source>
</reference>
<dbReference type="AlphaFoldDB" id="A0A1K0JM24"/>
<proteinExistence type="predicted"/>
<accession>A0A1K0JM24</accession>
<protein>
    <submittedName>
        <fullName evidence="2">Uncharacterized protein</fullName>
    </submittedName>
</protein>
<feature type="region of interest" description="Disordered" evidence="1">
    <location>
        <begin position="30"/>
        <end position="53"/>
    </location>
</feature>
<evidence type="ECO:0000256" key="1">
    <source>
        <dbReference type="SAM" id="MobiDB-lite"/>
    </source>
</evidence>
<name>A0A1K0JM24_CUPNE</name>